<reference evidence="2 3" key="1">
    <citation type="submission" date="2019-06" db="EMBL/GenBank/DDBJ databases">
        <title>Sequencing the genomes of 1000 actinobacteria strains.</title>
        <authorList>
            <person name="Klenk H.-P."/>
        </authorList>
    </citation>
    <scope>NUCLEOTIDE SEQUENCE [LARGE SCALE GENOMIC DNA]</scope>
    <source>
        <strain evidence="2 3">DSM 45301</strain>
    </source>
</reference>
<dbReference type="OrthoDB" id="4149396at2"/>
<dbReference type="EMBL" id="VFPA01000003">
    <property type="protein sequence ID" value="TQM08981.1"/>
    <property type="molecule type" value="Genomic_DNA"/>
</dbReference>
<organism evidence="2 3">
    <name type="scientific">Pseudonocardia kunmingensis</name>
    <dbReference type="NCBI Taxonomy" id="630975"/>
    <lineage>
        <taxon>Bacteria</taxon>
        <taxon>Bacillati</taxon>
        <taxon>Actinomycetota</taxon>
        <taxon>Actinomycetes</taxon>
        <taxon>Pseudonocardiales</taxon>
        <taxon>Pseudonocardiaceae</taxon>
        <taxon>Pseudonocardia</taxon>
    </lineage>
</organism>
<sequence length="272" mass="29044">MNDSTQPALVRRTCITVDLENYSKLDMPTQEAAQQGLAEALASAAAEVGLRRLDWQLQDGGDGELAVLPLGENEPLAVGAFPLALDEQFRRLHERDALHLRARMAINHGMVAPGAKGFAGWGPVDVTRIADAPAVRAALQKIDEARVVVALSAALYRDIVQQGHAVVRPDQFREVRVPRIGATAWVMVPGVDAGRIPVEAPDTEPDEQADSVRQRVDATHSSVAQSGRDTIGNAVGPNSNVSNVSGTNNTVTSAAFHSPVHTNTMHFGPRHG</sequence>
<dbReference type="RefSeq" id="WP_142056851.1">
    <property type="nucleotide sequence ID" value="NZ_VFPA01000003.1"/>
</dbReference>
<gene>
    <name evidence="2" type="ORF">FB558_4722</name>
</gene>
<feature type="compositionally biased region" description="Low complexity" evidence="1">
    <location>
        <begin position="232"/>
        <end position="244"/>
    </location>
</feature>
<proteinExistence type="predicted"/>
<name>A0A543DI42_9PSEU</name>
<dbReference type="AlphaFoldDB" id="A0A543DI42"/>
<dbReference type="Proteomes" id="UP000315677">
    <property type="component" value="Unassembled WGS sequence"/>
</dbReference>
<comment type="caution">
    <text evidence="2">The sequence shown here is derived from an EMBL/GenBank/DDBJ whole genome shotgun (WGS) entry which is preliminary data.</text>
</comment>
<accession>A0A543DI42</accession>
<evidence type="ECO:0008006" key="4">
    <source>
        <dbReference type="Google" id="ProtNLM"/>
    </source>
</evidence>
<evidence type="ECO:0000313" key="2">
    <source>
        <dbReference type="EMBL" id="TQM08981.1"/>
    </source>
</evidence>
<evidence type="ECO:0000313" key="3">
    <source>
        <dbReference type="Proteomes" id="UP000315677"/>
    </source>
</evidence>
<evidence type="ECO:0000256" key="1">
    <source>
        <dbReference type="SAM" id="MobiDB-lite"/>
    </source>
</evidence>
<protein>
    <recommendedName>
        <fullName evidence="4">LigA protein</fullName>
    </recommendedName>
</protein>
<feature type="compositionally biased region" description="Polar residues" evidence="1">
    <location>
        <begin position="219"/>
        <end position="228"/>
    </location>
</feature>
<keyword evidence="3" id="KW-1185">Reference proteome</keyword>
<feature type="region of interest" description="Disordered" evidence="1">
    <location>
        <begin position="199"/>
        <end position="244"/>
    </location>
</feature>